<comment type="caution">
    <text evidence="3">The sequence shown here is derived from an EMBL/GenBank/DDBJ whole genome shotgun (WGS) entry which is preliminary data.</text>
</comment>
<sequence>MNAKEAMVTNASYHADLLATIASLANVKAERQRQAVHVKDLKWQLAAGKVSIREFAEQTKNARKEHEAVRNSTARRFAALLKGNRETKESEKEWEYVEALEREMKERESQNEINKLLDEARTKMADLVDKQTLYESAKTALQVLYHSIFDGPTEDFPEEDRIEDALNAAIRRHEDLEKQVKSERRAAELLERAAVCMGSCHGYVQEALRQPQMPPEQTQGEGSMTEHHALNNARGCVAQSERFVDKARRASRVVKPIKRVYIAEGSTTGDILFDNIFPEIAVYSKAPPSPLLITRVDHKSTNPAVQTKQMLADVSIHIQQLAEERDAAHQRANEARHDLVEVASSANALRKALYEFRRATFESFVAQIPPAGPPPGYDDVGSTGRDPP</sequence>
<dbReference type="Proteomes" id="UP001148786">
    <property type="component" value="Unassembled WGS sequence"/>
</dbReference>
<accession>A0A9W8N160</accession>
<dbReference type="AlphaFoldDB" id="A0A9W8N160"/>
<reference evidence="3" key="1">
    <citation type="submission" date="2022-07" db="EMBL/GenBank/DDBJ databases">
        <title>Genome Sequence of Agrocybe chaxingu.</title>
        <authorList>
            <person name="Buettner E."/>
        </authorList>
    </citation>
    <scope>NUCLEOTIDE SEQUENCE</scope>
    <source>
        <strain evidence="3">MP-N11</strain>
    </source>
</reference>
<proteinExistence type="predicted"/>
<dbReference type="PANTHER" id="PTHR21974">
    <property type="entry name" value="RE15880P"/>
    <property type="match status" value="1"/>
</dbReference>
<evidence type="ECO:0000256" key="2">
    <source>
        <dbReference type="SAM" id="MobiDB-lite"/>
    </source>
</evidence>
<evidence type="ECO:0000313" key="4">
    <source>
        <dbReference type="Proteomes" id="UP001148786"/>
    </source>
</evidence>
<keyword evidence="1" id="KW-0175">Coiled coil</keyword>
<feature type="region of interest" description="Disordered" evidence="2">
    <location>
        <begin position="367"/>
        <end position="388"/>
    </location>
</feature>
<organism evidence="3 4">
    <name type="scientific">Agrocybe chaxingu</name>
    <dbReference type="NCBI Taxonomy" id="84603"/>
    <lineage>
        <taxon>Eukaryota</taxon>
        <taxon>Fungi</taxon>
        <taxon>Dikarya</taxon>
        <taxon>Basidiomycota</taxon>
        <taxon>Agaricomycotina</taxon>
        <taxon>Agaricomycetes</taxon>
        <taxon>Agaricomycetidae</taxon>
        <taxon>Agaricales</taxon>
        <taxon>Agaricineae</taxon>
        <taxon>Strophariaceae</taxon>
        <taxon>Agrocybe</taxon>
    </lineage>
</organism>
<feature type="coiled-coil region" evidence="1">
    <location>
        <begin position="159"/>
        <end position="193"/>
    </location>
</feature>
<keyword evidence="4" id="KW-1185">Reference proteome</keyword>
<dbReference type="PANTHER" id="PTHR21974:SF2">
    <property type="entry name" value="RE15880P"/>
    <property type="match status" value="1"/>
</dbReference>
<dbReference type="OrthoDB" id="2562743at2759"/>
<dbReference type="EMBL" id="JANKHO010000034">
    <property type="protein sequence ID" value="KAJ3516995.1"/>
    <property type="molecule type" value="Genomic_DNA"/>
</dbReference>
<evidence type="ECO:0000256" key="1">
    <source>
        <dbReference type="SAM" id="Coils"/>
    </source>
</evidence>
<protein>
    <submittedName>
        <fullName evidence="3">Uncharacterized protein</fullName>
    </submittedName>
</protein>
<gene>
    <name evidence="3" type="ORF">NLJ89_g767</name>
</gene>
<name>A0A9W8N160_9AGAR</name>
<evidence type="ECO:0000313" key="3">
    <source>
        <dbReference type="EMBL" id="KAJ3516995.1"/>
    </source>
</evidence>